<organism evidence="1 2">
    <name type="scientific">Blautia producta</name>
    <dbReference type="NCBI Taxonomy" id="33035"/>
    <lineage>
        <taxon>Bacteria</taxon>
        <taxon>Bacillati</taxon>
        <taxon>Bacillota</taxon>
        <taxon>Clostridia</taxon>
        <taxon>Lachnospirales</taxon>
        <taxon>Lachnospiraceae</taxon>
        <taxon>Blautia</taxon>
    </lineage>
</organism>
<gene>
    <name evidence="1" type="ORF">PMF13cell1_01752</name>
</gene>
<sequence length="41" mass="4675">MISGILTYVRPVQGTAEGKVLKLKKVLTQRNKFCYHRVAVK</sequence>
<reference evidence="1 2" key="1">
    <citation type="submission" date="2019-01" db="EMBL/GenBank/DDBJ databases">
        <title>PMF-metabolizing Aryl O-demethylase.</title>
        <authorList>
            <person name="Kim M."/>
        </authorList>
    </citation>
    <scope>NUCLEOTIDE SEQUENCE [LARGE SCALE GENOMIC DNA]</scope>
    <source>
        <strain evidence="1 2">PMF1</strain>
    </source>
</reference>
<proteinExistence type="predicted"/>
<evidence type="ECO:0000313" key="2">
    <source>
        <dbReference type="Proteomes" id="UP000289794"/>
    </source>
</evidence>
<evidence type="ECO:0000313" key="1">
    <source>
        <dbReference type="EMBL" id="QBE96209.1"/>
    </source>
</evidence>
<dbReference type="KEGG" id="bpro:PMF13cell1_01752"/>
<dbReference type="Proteomes" id="UP000289794">
    <property type="component" value="Chromosome"/>
</dbReference>
<name>A0A4P6LVW8_9FIRM</name>
<dbReference type="AlphaFoldDB" id="A0A4P6LVW8"/>
<dbReference type="EMBL" id="CP035945">
    <property type="protein sequence ID" value="QBE96209.1"/>
    <property type="molecule type" value="Genomic_DNA"/>
</dbReference>
<accession>A0A4P6LVW8</accession>
<protein>
    <submittedName>
        <fullName evidence="1">Uncharacterized protein</fullName>
    </submittedName>
</protein>